<dbReference type="GO" id="GO:0030968">
    <property type="term" value="P:endoplasmic reticulum unfolded protein response"/>
    <property type="evidence" value="ECO:0007669"/>
    <property type="project" value="UniProtKB-UniRule"/>
</dbReference>
<evidence type="ECO:0000256" key="2">
    <source>
        <dbReference type="ARBA" id="ARBA00009918"/>
    </source>
</evidence>
<dbReference type="RefSeq" id="XP_062876161.1">
    <property type="nucleotide sequence ID" value="XM_063020091.1"/>
</dbReference>
<feature type="signal peptide" evidence="9">
    <location>
        <begin position="1"/>
        <end position="18"/>
    </location>
</feature>
<dbReference type="InterPro" id="IPR009011">
    <property type="entry name" value="Man6P_isomerase_rcpt-bd_dom_sf"/>
</dbReference>
<evidence type="ECO:0000256" key="4">
    <source>
        <dbReference type="ARBA" id="ARBA00022734"/>
    </source>
</evidence>
<keyword evidence="4 7" id="KW-0430">Lectin</keyword>
<comment type="function">
    <text evidence="7">Lectin involved in the quality control of the secretory pathway. As a member of the endoplasmic reticulum-associated degradation lumenal (ERAD-L) surveillance system, targets misfolded endoplasmic reticulum lumenal glycoproteins for degradation.</text>
</comment>
<keyword evidence="5 7" id="KW-0256">Endoplasmic reticulum</keyword>
<dbReference type="InterPro" id="IPR045149">
    <property type="entry name" value="OS-9-like"/>
</dbReference>
<comment type="similarity">
    <text evidence="2 7">Belongs to the OS-9 family.</text>
</comment>
<dbReference type="Gene3D" id="2.70.130.10">
    <property type="entry name" value="Mannose-6-phosphate receptor binding domain"/>
    <property type="match status" value="1"/>
</dbReference>
<dbReference type="PROSITE" id="PS51914">
    <property type="entry name" value="MRH"/>
    <property type="match status" value="1"/>
</dbReference>
<feature type="compositionally biased region" description="Polar residues" evidence="8">
    <location>
        <begin position="535"/>
        <end position="546"/>
    </location>
</feature>
<sequence length="587" mass="67414">MLKKGLLLLLALTSVVKALEANIPFNVNLYESHIPAQLADQLILNSSPESEVFYERFFIDRKYQNGLDEYICEFAPVTLQPPSEEYQSPESDSEILAKATQLIHSSFSLDSCVWAYDFRGWYWTYAFCFGDKVIQYHEGAPISERPQKHLPIAPNTIFVLGRFTKASADKIEFKNQVSQSQFESYSEQAGRSYRLLDEKSSPFAHHSSQRVVLQMVTDGTLCDMTGQPRSLEMMYLCSENGGSSPQIMNVQEVKTCHYKMVLHVPKLCSYDPFIPNKHVQESLVDVACQKIDKEPVENAASNLDFGRYIGRTVLREDDDFPVRADNRVNIAQHEAQDLGHGFYVASNDYHYVSSSEYFNYRSVVFFNGEFEDLEDLNYQFGKTIFEAVGSSLLAPTATQEFPEVLDWMHKFVLWFEIYDFTGEFILLSRIENSADTDQHQLDASVVDPVDLLEMNGDIPLFVRFERPEFKAPSNMWNFELFSKDPRYPYSSRKRIIKHPQLSENDELPQNLEDSSDPQAEHDASEQEPQAEENHLSMTSADTTDTTVESEEMPELDLEETRDHDKEGDSHFVEVPDDDQLVLEYLDI</sequence>
<evidence type="ECO:0000256" key="9">
    <source>
        <dbReference type="SAM" id="SignalP"/>
    </source>
</evidence>
<dbReference type="GO" id="GO:0005788">
    <property type="term" value="C:endoplasmic reticulum lumen"/>
    <property type="evidence" value="ECO:0007669"/>
    <property type="project" value="UniProtKB-UniRule"/>
</dbReference>
<feature type="compositionally biased region" description="Acidic residues" evidence="8">
    <location>
        <begin position="547"/>
        <end position="557"/>
    </location>
</feature>
<dbReference type="InterPro" id="IPR044865">
    <property type="entry name" value="MRH_dom"/>
</dbReference>
<dbReference type="GO" id="GO:0030970">
    <property type="term" value="P:retrograde protein transport, ER to cytosol"/>
    <property type="evidence" value="ECO:0007669"/>
    <property type="project" value="TreeGrafter"/>
</dbReference>
<dbReference type="KEGG" id="asau:88172089"/>
<keyword evidence="12" id="KW-1185">Reference proteome</keyword>
<protein>
    <recommendedName>
        <fullName evidence="7">Endoplasmic reticulum lectin</fullName>
    </recommendedName>
    <alternativeName>
        <fullName evidence="7">Protein OS-9 homolog</fullName>
    </alternativeName>
</protein>
<dbReference type="GO" id="GO:0005789">
    <property type="term" value="C:endoplasmic reticulum membrane"/>
    <property type="evidence" value="ECO:0007669"/>
    <property type="project" value="UniProtKB-SubCell"/>
</dbReference>
<feature type="region of interest" description="Disordered" evidence="8">
    <location>
        <begin position="498"/>
        <end position="587"/>
    </location>
</feature>
<name>A0AAX4H7S0_9ASCO</name>
<evidence type="ECO:0000256" key="8">
    <source>
        <dbReference type="SAM" id="MobiDB-lite"/>
    </source>
</evidence>
<keyword evidence="7" id="KW-0472">Membrane</keyword>
<dbReference type="PANTHER" id="PTHR15414">
    <property type="entry name" value="OS-9-RELATED"/>
    <property type="match status" value="1"/>
</dbReference>
<accession>A0AAX4H7S0</accession>
<keyword evidence="6" id="KW-1015">Disulfide bond</keyword>
<evidence type="ECO:0000256" key="6">
    <source>
        <dbReference type="ARBA" id="ARBA00023157"/>
    </source>
</evidence>
<feature type="chain" id="PRO_5043858923" description="Endoplasmic reticulum lectin" evidence="9">
    <location>
        <begin position="19"/>
        <end position="587"/>
    </location>
</feature>
<evidence type="ECO:0000256" key="5">
    <source>
        <dbReference type="ARBA" id="ARBA00022824"/>
    </source>
</evidence>
<dbReference type="Pfam" id="PF07915">
    <property type="entry name" value="PRKCSH"/>
    <property type="match status" value="1"/>
</dbReference>
<feature type="domain" description="MRH" evidence="10">
    <location>
        <begin position="93"/>
        <end position="270"/>
    </location>
</feature>
<dbReference type="EMBL" id="CP138894">
    <property type="protein sequence ID" value="WPK23775.1"/>
    <property type="molecule type" value="Genomic_DNA"/>
</dbReference>
<evidence type="ECO:0000313" key="12">
    <source>
        <dbReference type="Proteomes" id="UP001338582"/>
    </source>
</evidence>
<reference evidence="11 12" key="1">
    <citation type="submission" date="2023-10" db="EMBL/GenBank/DDBJ databases">
        <title>Draft Genome Sequence of Candida saopaulonensis from a very Premature Infant with Sepsis.</title>
        <authorList>
            <person name="Ning Y."/>
            <person name="Dai R."/>
            <person name="Xiao M."/>
            <person name="Xu Y."/>
            <person name="Yan Q."/>
            <person name="Zhang L."/>
        </authorList>
    </citation>
    <scope>NUCLEOTIDE SEQUENCE [LARGE SCALE GENOMIC DNA]</scope>
    <source>
        <strain evidence="11 12">19XY460</strain>
    </source>
</reference>
<proteinExistence type="inferred from homology"/>
<gene>
    <name evidence="11" type="ORF">PUMCH_001021</name>
</gene>
<dbReference type="GO" id="GO:0030246">
    <property type="term" value="F:carbohydrate binding"/>
    <property type="evidence" value="ECO:0007669"/>
    <property type="project" value="UniProtKB-UniRule"/>
</dbReference>
<keyword evidence="3 9" id="KW-0732">Signal</keyword>
<dbReference type="InterPro" id="IPR012913">
    <property type="entry name" value="OS9-like_dom"/>
</dbReference>
<dbReference type="GeneID" id="88172089"/>
<evidence type="ECO:0000256" key="1">
    <source>
        <dbReference type="ARBA" id="ARBA00004367"/>
    </source>
</evidence>
<organism evidence="11 12">
    <name type="scientific">Australozyma saopauloensis</name>
    <dbReference type="NCBI Taxonomy" id="291208"/>
    <lineage>
        <taxon>Eukaryota</taxon>
        <taxon>Fungi</taxon>
        <taxon>Dikarya</taxon>
        <taxon>Ascomycota</taxon>
        <taxon>Saccharomycotina</taxon>
        <taxon>Pichiomycetes</taxon>
        <taxon>Metschnikowiaceae</taxon>
        <taxon>Australozyma</taxon>
    </lineage>
</organism>
<evidence type="ECO:0000259" key="10">
    <source>
        <dbReference type="PROSITE" id="PS51914"/>
    </source>
</evidence>
<evidence type="ECO:0000313" key="11">
    <source>
        <dbReference type="EMBL" id="WPK23775.1"/>
    </source>
</evidence>
<evidence type="ECO:0000256" key="3">
    <source>
        <dbReference type="ARBA" id="ARBA00022729"/>
    </source>
</evidence>
<dbReference type="Proteomes" id="UP001338582">
    <property type="component" value="Chromosome 1"/>
</dbReference>
<evidence type="ECO:0000256" key="7">
    <source>
        <dbReference type="RuleBase" id="RU369099"/>
    </source>
</evidence>
<dbReference type="AlphaFoldDB" id="A0AAX4H7S0"/>
<comment type="subcellular location">
    <subcellularLocation>
        <location evidence="1 7">Endoplasmic reticulum membrane</location>
        <topology evidence="1 7">Peripheral membrane protein</topology>
        <orientation evidence="1 7">Lumenal side</orientation>
    </subcellularLocation>
</comment>
<feature type="compositionally biased region" description="Acidic residues" evidence="8">
    <location>
        <begin position="574"/>
        <end position="587"/>
    </location>
</feature>
<feature type="compositionally biased region" description="Basic and acidic residues" evidence="8">
    <location>
        <begin position="558"/>
        <end position="573"/>
    </location>
</feature>
<dbReference type="PANTHER" id="PTHR15414:SF0">
    <property type="entry name" value="ENDOPLASMIC RETICULUM LECTIN 1"/>
    <property type="match status" value="1"/>
</dbReference>